<sequence>MENRELAEQLVSKSIEAFIMGLEVYNKPTIRYRIEGFSFFITNAWELMLKAKLLNDGVSIYFKNNHDRTLSLNEVITKVFPDKKQPLRLNLEKIVVLRNTSTHFITEDYETVYAPLFQSNVLSFGEQLQRFHQHDITQDTPQNFLTLSATMAPLTDEQIELKYAPEIAERLIFQKDDIATTSALNPTDKFTIDIVHYLYQVKGKDTADFTFKIAAEGEVPVKTITRRKNPAETHMYSHNDLVNEIMRRIRKQKINFEYQSKERIRRDFTSSLLTLFMNFYDMKADGKYAFKHVIGNSERYSYSQAAAEFVVSEIKKIRKILLRI</sequence>
<proteinExistence type="predicted"/>
<gene>
    <name evidence="1" type="ORF">DFP99_0836</name>
</gene>
<evidence type="ECO:0000313" key="2">
    <source>
        <dbReference type="Proteomes" id="UP000254912"/>
    </source>
</evidence>
<dbReference type="GeneID" id="94545427"/>
<dbReference type="RefSeq" id="WP_114981275.1">
    <property type="nucleotide sequence ID" value="NZ_BJYO01000003.1"/>
</dbReference>
<dbReference type="InterPro" id="IPR022104">
    <property type="entry name" value="DUF3644"/>
</dbReference>
<dbReference type="InterPro" id="IPR049530">
    <property type="entry name" value="EC042_2821"/>
</dbReference>
<protein>
    <submittedName>
        <fullName evidence="1">Uncharacterized protein DUF3644</fullName>
    </submittedName>
</protein>
<comment type="caution">
    <text evidence="1">The sequence shown here is derived from an EMBL/GenBank/DDBJ whole genome shotgun (WGS) entry which is preliminary data.</text>
</comment>
<evidence type="ECO:0000313" key="1">
    <source>
        <dbReference type="EMBL" id="RDL06458.1"/>
    </source>
</evidence>
<dbReference type="EMBL" id="QRAS01000002">
    <property type="protein sequence ID" value="RDL06458.1"/>
    <property type="molecule type" value="Genomic_DNA"/>
</dbReference>
<reference evidence="1 2" key="1">
    <citation type="submission" date="2018-07" db="EMBL/GenBank/DDBJ databases">
        <title>Genomic Encyclopedia of Type Strains, Phase III (KMG-III): the genomes of soil and plant-associated and newly described type strains.</title>
        <authorList>
            <person name="Whitman W."/>
        </authorList>
    </citation>
    <scope>NUCLEOTIDE SEQUENCE [LARGE SCALE GENOMIC DNA]</scope>
    <source>
        <strain evidence="1 2">CECT 7031</strain>
    </source>
</reference>
<dbReference type="Proteomes" id="UP000254912">
    <property type="component" value="Unassembled WGS sequence"/>
</dbReference>
<dbReference type="Pfam" id="PF12358">
    <property type="entry name" value="DUF3644"/>
    <property type="match status" value="1"/>
</dbReference>
<dbReference type="KEGG" id="wso:WSWS_00215"/>
<dbReference type="Pfam" id="PF18740">
    <property type="entry name" value="EC042_2821"/>
    <property type="match status" value="1"/>
</dbReference>
<keyword evidence="2" id="KW-1185">Reference proteome</keyword>
<accession>A0A288QSC9</accession>
<organism evidence="1 2">
    <name type="scientific">Weissella soli</name>
    <dbReference type="NCBI Taxonomy" id="155866"/>
    <lineage>
        <taxon>Bacteria</taxon>
        <taxon>Bacillati</taxon>
        <taxon>Bacillota</taxon>
        <taxon>Bacilli</taxon>
        <taxon>Lactobacillales</taxon>
        <taxon>Lactobacillaceae</taxon>
        <taxon>Weissella</taxon>
    </lineage>
</organism>
<dbReference type="AlphaFoldDB" id="A0A288QSC9"/>
<name>A0A288QSC9_9LACO</name>